<evidence type="ECO:0000313" key="2">
    <source>
        <dbReference type="EMBL" id="MFC3711130.1"/>
    </source>
</evidence>
<dbReference type="EMBL" id="JBHRXV010000001">
    <property type="protein sequence ID" value="MFC3711130.1"/>
    <property type="molecule type" value="Genomic_DNA"/>
</dbReference>
<dbReference type="Proteomes" id="UP001595615">
    <property type="component" value="Unassembled WGS sequence"/>
</dbReference>
<feature type="chain" id="PRO_5046870645" description="TraB/GumN family protein" evidence="1">
    <location>
        <begin position="19"/>
        <end position="234"/>
    </location>
</feature>
<reference evidence="3" key="1">
    <citation type="journal article" date="2019" name="Int. J. Syst. Evol. Microbiol.">
        <title>The Global Catalogue of Microorganisms (GCM) 10K type strain sequencing project: providing services to taxonomists for standard genome sequencing and annotation.</title>
        <authorList>
            <consortium name="The Broad Institute Genomics Platform"/>
            <consortium name="The Broad Institute Genome Sequencing Center for Infectious Disease"/>
            <person name="Wu L."/>
            <person name="Ma J."/>
        </authorList>
    </citation>
    <scope>NUCLEOTIDE SEQUENCE [LARGE SCALE GENOMIC DNA]</scope>
    <source>
        <strain evidence="3">KCTC 42644</strain>
    </source>
</reference>
<sequence length="234" mass="24547">MLRRLIVALAFIATPAAAAPDSVTVIGALHGLHAKEPAFDYGALKAAILAFKPDLLVLEVRPDELAGRTATPGRPEYPAVIWPLLAETKVAAVAMEPGGETFKEMTGAAGLAFDAFGARDPEGVKALSAADDAIEAALLAHWRSPAQTQNEATAAVTSGFQQLQFALVGGGLDKVQARWDGFMAARVVEAVRAYSGKRVLVLGSYRNRAVLEAAVRQVAPGRVVSPAPWLEAAK</sequence>
<evidence type="ECO:0000256" key="1">
    <source>
        <dbReference type="SAM" id="SignalP"/>
    </source>
</evidence>
<organism evidence="2 3">
    <name type="scientific">Sphingoaurantiacus capsulatus</name>
    <dbReference type="NCBI Taxonomy" id="1771310"/>
    <lineage>
        <taxon>Bacteria</taxon>
        <taxon>Pseudomonadati</taxon>
        <taxon>Pseudomonadota</taxon>
        <taxon>Alphaproteobacteria</taxon>
        <taxon>Sphingomonadales</taxon>
        <taxon>Sphingosinicellaceae</taxon>
        <taxon>Sphingoaurantiacus</taxon>
    </lineage>
</organism>
<evidence type="ECO:0008006" key="4">
    <source>
        <dbReference type="Google" id="ProtNLM"/>
    </source>
</evidence>
<comment type="caution">
    <text evidence="2">The sequence shown here is derived from an EMBL/GenBank/DDBJ whole genome shotgun (WGS) entry which is preliminary data.</text>
</comment>
<proteinExistence type="predicted"/>
<name>A0ABV7X4P9_9SPHN</name>
<protein>
    <recommendedName>
        <fullName evidence="4">TraB/GumN family protein</fullName>
    </recommendedName>
</protein>
<feature type="signal peptide" evidence="1">
    <location>
        <begin position="1"/>
        <end position="18"/>
    </location>
</feature>
<keyword evidence="1" id="KW-0732">Signal</keyword>
<accession>A0ABV7X4P9</accession>
<keyword evidence="3" id="KW-1185">Reference proteome</keyword>
<dbReference type="RefSeq" id="WP_380855445.1">
    <property type="nucleotide sequence ID" value="NZ_JBHRXV010000001.1"/>
</dbReference>
<evidence type="ECO:0000313" key="3">
    <source>
        <dbReference type="Proteomes" id="UP001595615"/>
    </source>
</evidence>
<gene>
    <name evidence="2" type="ORF">ACFOMD_01015</name>
</gene>